<name>A0ABU4G4X7_9BACL</name>
<dbReference type="EMBL" id="JAUBDI010000001">
    <property type="protein sequence ID" value="MDW0112039.1"/>
    <property type="molecule type" value="Genomic_DNA"/>
</dbReference>
<dbReference type="RefSeq" id="WP_317941905.1">
    <property type="nucleotide sequence ID" value="NZ_JAUBDI010000001.1"/>
</dbReference>
<dbReference type="InterPro" id="IPR036491">
    <property type="entry name" value="YugN-like_sf"/>
</dbReference>
<evidence type="ECO:0000313" key="2">
    <source>
        <dbReference type="Proteomes" id="UP001282284"/>
    </source>
</evidence>
<dbReference type="Gene3D" id="3.30.310.100">
    <property type="entry name" value="YugN-like"/>
    <property type="match status" value="1"/>
</dbReference>
<dbReference type="InterPro" id="IPR014967">
    <property type="entry name" value="Uncharacterised_YugN-like"/>
</dbReference>
<dbReference type="Pfam" id="PF08868">
    <property type="entry name" value="YugN"/>
    <property type="match status" value="1"/>
</dbReference>
<comment type="caution">
    <text evidence="1">The sequence shown here is derived from an EMBL/GenBank/DDBJ whole genome shotgun (WGS) entry which is preliminary data.</text>
</comment>
<keyword evidence="2" id="KW-1185">Reference proteome</keyword>
<gene>
    <name evidence="1" type="ORF">QT711_02500</name>
</gene>
<proteinExistence type="predicted"/>
<dbReference type="SUPFAM" id="SSF160755">
    <property type="entry name" value="YugN-like"/>
    <property type="match status" value="1"/>
</dbReference>
<protein>
    <submittedName>
        <fullName evidence="1">YugN family protein</fullName>
    </submittedName>
</protein>
<organism evidence="1 2">
    <name type="scientific">Sporosarcina saromensis</name>
    <dbReference type="NCBI Taxonomy" id="359365"/>
    <lineage>
        <taxon>Bacteria</taxon>
        <taxon>Bacillati</taxon>
        <taxon>Bacillota</taxon>
        <taxon>Bacilli</taxon>
        <taxon>Bacillales</taxon>
        <taxon>Caryophanaceae</taxon>
        <taxon>Sporosarcina</taxon>
    </lineage>
</organism>
<sequence>MLELQTELEGKRTHFGEFLNLIEPKGYHLGGGWDYHSGCFDSILHREGGETIYLRMPFLVRDGILDDQYAGIEFTKPYVIKHVVNVGLDSDMSSLGTATFNQFQEPIDKDATIHDKSKWALAGEQAIEEIIPYLQ</sequence>
<reference evidence="1 2" key="1">
    <citation type="submission" date="2023-06" db="EMBL/GenBank/DDBJ databases">
        <title>Sporosarcina sp. nov., isolated from Korean traditional fermented seafood 'Jeotgal'.</title>
        <authorList>
            <person name="Yang A.I."/>
            <person name="Shin N.-R."/>
        </authorList>
    </citation>
    <scope>NUCLEOTIDE SEQUENCE [LARGE SCALE GENOMIC DNA]</scope>
    <source>
        <strain evidence="1 2">KCTC13119</strain>
    </source>
</reference>
<accession>A0ABU4G4X7</accession>
<evidence type="ECO:0000313" key="1">
    <source>
        <dbReference type="EMBL" id="MDW0112039.1"/>
    </source>
</evidence>
<dbReference type="Proteomes" id="UP001282284">
    <property type="component" value="Unassembled WGS sequence"/>
</dbReference>